<dbReference type="OrthoDB" id="10010954at2759"/>
<accession>S8BFS3</accession>
<feature type="region of interest" description="Disordered" evidence="1">
    <location>
        <begin position="273"/>
        <end position="312"/>
    </location>
</feature>
<dbReference type="AlphaFoldDB" id="S8BFS3"/>
<keyword evidence="2" id="KW-0472">Membrane</keyword>
<organism evidence="3 4">
    <name type="scientific">Dactylellina haptotyla (strain CBS 200.50)</name>
    <name type="common">Nematode-trapping fungus</name>
    <name type="synonym">Monacrosporium haptotylum</name>
    <dbReference type="NCBI Taxonomy" id="1284197"/>
    <lineage>
        <taxon>Eukaryota</taxon>
        <taxon>Fungi</taxon>
        <taxon>Dikarya</taxon>
        <taxon>Ascomycota</taxon>
        <taxon>Pezizomycotina</taxon>
        <taxon>Orbiliomycetes</taxon>
        <taxon>Orbiliales</taxon>
        <taxon>Orbiliaceae</taxon>
        <taxon>Dactylellina</taxon>
    </lineage>
</organism>
<name>S8BFS3_DACHA</name>
<keyword evidence="2" id="KW-0812">Transmembrane</keyword>
<dbReference type="Proteomes" id="UP000015100">
    <property type="component" value="Unassembled WGS sequence"/>
</dbReference>
<feature type="transmembrane region" description="Helical" evidence="2">
    <location>
        <begin position="212"/>
        <end position="233"/>
    </location>
</feature>
<dbReference type="HOGENOM" id="CLU_068925_0_0_1"/>
<reference evidence="3 4" key="1">
    <citation type="journal article" date="2013" name="PLoS Genet.">
        <title>Genomic mechanisms accounting for the adaptation to parasitism in nematode-trapping fungi.</title>
        <authorList>
            <person name="Meerupati T."/>
            <person name="Andersson K.M."/>
            <person name="Friman E."/>
            <person name="Kumar D."/>
            <person name="Tunlid A."/>
            <person name="Ahren D."/>
        </authorList>
    </citation>
    <scope>NUCLEOTIDE SEQUENCE [LARGE SCALE GENOMIC DNA]</scope>
    <source>
        <strain evidence="3 4">CBS 200.50</strain>
    </source>
</reference>
<feature type="transmembrane region" description="Helical" evidence="2">
    <location>
        <begin position="22"/>
        <end position="40"/>
    </location>
</feature>
<feature type="transmembrane region" description="Helical" evidence="2">
    <location>
        <begin position="75"/>
        <end position="94"/>
    </location>
</feature>
<feature type="compositionally biased region" description="Low complexity" evidence="1">
    <location>
        <begin position="291"/>
        <end position="301"/>
    </location>
</feature>
<protein>
    <recommendedName>
        <fullName evidence="5">TLC domain-containing protein</fullName>
    </recommendedName>
</protein>
<reference evidence="4" key="2">
    <citation type="submission" date="2013-04" db="EMBL/GenBank/DDBJ databases">
        <title>Genomic mechanisms accounting for the adaptation to parasitism in nematode-trapping fungi.</title>
        <authorList>
            <person name="Ahren D.G."/>
        </authorList>
    </citation>
    <scope>NUCLEOTIDE SEQUENCE [LARGE SCALE GENOMIC DNA]</scope>
    <source>
        <strain evidence="4">CBS 200.50</strain>
    </source>
</reference>
<feature type="transmembrane region" description="Helical" evidence="2">
    <location>
        <begin position="167"/>
        <end position="191"/>
    </location>
</feature>
<dbReference type="OMA" id="EFYMCMV"/>
<evidence type="ECO:0000256" key="1">
    <source>
        <dbReference type="SAM" id="MobiDB-lite"/>
    </source>
</evidence>
<evidence type="ECO:0000313" key="3">
    <source>
        <dbReference type="EMBL" id="EPS38138.1"/>
    </source>
</evidence>
<dbReference type="eggNOG" id="ENOG502QTW5">
    <property type="taxonomic scope" value="Eukaryota"/>
</dbReference>
<comment type="caution">
    <text evidence="3">The sequence shown here is derived from an EMBL/GenBank/DDBJ whole genome shotgun (WGS) entry which is preliminary data.</text>
</comment>
<evidence type="ECO:0000256" key="2">
    <source>
        <dbReference type="SAM" id="Phobius"/>
    </source>
</evidence>
<evidence type="ECO:0000313" key="4">
    <source>
        <dbReference type="Proteomes" id="UP000015100"/>
    </source>
</evidence>
<proteinExistence type="predicted"/>
<gene>
    <name evidence="3" type="ORF">H072_8139</name>
</gene>
<keyword evidence="4" id="KW-1185">Reference proteome</keyword>
<evidence type="ECO:0008006" key="5">
    <source>
        <dbReference type="Google" id="ProtNLM"/>
    </source>
</evidence>
<sequence length="312" mass="34640">MTLGNFKNRHTAPNGPNRISELAPYAGLILTVTLCTLFLTKNYILEPFLPRIYGSTFTNLSKTTQRSFLNQHVAIGSRVVLLALGFYPFFAIVLGRPTLSSPVHHGGKVTMGDLLLVCSQVLVGMYIFELIYRVKISAVSALHHLGTILVAEAAVAISIYGHRDARLEFILCCVWGAFDVIVEFLPSLAIIRYRQCPNDHLYLRRLFKFTMFWTLTGTILESIVAMYLFGVLWDQWELSFKVVTPMLHIAFSAAQLHGSNIFRNMAKREDERLKAEIAGSSKPGSSEKDTGSSSGNSTSDTSETHVPFSSAV</sequence>
<feature type="transmembrane region" description="Helical" evidence="2">
    <location>
        <begin position="114"/>
        <end position="132"/>
    </location>
</feature>
<dbReference type="EMBL" id="AQGS01000576">
    <property type="protein sequence ID" value="EPS38138.1"/>
    <property type="molecule type" value="Genomic_DNA"/>
</dbReference>
<keyword evidence="2" id="KW-1133">Transmembrane helix</keyword>